<evidence type="ECO:0008006" key="3">
    <source>
        <dbReference type="Google" id="ProtNLM"/>
    </source>
</evidence>
<dbReference type="EMBL" id="JAWRVI010000036">
    <property type="protein sequence ID" value="KAK4087003.1"/>
    <property type="molecule type" value="Genomic_DNA"/>
</dbReference>
<protein>
    <recommendedName>
        <fullName evidence="3">Transposase</fullName>
    </recommendedName>
</protein>
<gene>
    <name evidence="1" type="ORF">Purlil1_8737</name>
</gene>
<reference evidence="1 2" key="1">
    <citation type="journal article" date="2024" name="Microbiol. Resour. Announc.">
        <title>Genome annotations for the ascomycete fungi Trichoderma harzianum, Trichoderma aggressivum, and Purpureocillium lilacinum.</title>
        <authorList>
            <person name="Beijen E.P.W."/>
            <person name="Ohm R.A."/>
        </authorList>
    </citation>
    <scope>NUCLEOTIDE SEQUENCE [LARGE SCALE GENOMIC DNA]</scope>
    <source>
        <strain evidence="1 2">CBS 150709</strain>
    </source>
</reference>
<proteinExistence type="predicted"/>
<dbReference type="Proteomes" id="UP001287286">
    <property type="component" value="Unassembled WGS sequence"/>
</dbReference>
<name>A0ABR0BU80_PURLI</name>
<evidence type="ECO:0000313" key="2">
    <source>
        <dbReference type="Proteomes" id="UP001287286"/>
    </source>
</evidence>
<organism evidence="1 2">
    <name type="scientific">Purpureocillium lilacinum</name>
    <name type="common">Paecilomyces lilacinus</name>
    <dbReference type="NCBI Taxonomy" id="33203"/>
    <lineage>
        <taxon>Eukaryota</taxon>
        <taxon>Fungi</taxon>
        <taxon>Dikarya</taxon>
        <taxon>Ascomycota</taxon>
        <taxon>Pezizomycotina</taxon>
        <taxon>Sordariomycetes</taxon>
        <taxon>Hypocreomycetidae</taxon>
        <taxon>Hypocreales</taxon>
        <taxon>Ophiocordycipitaceae</taxon>
        <taxon>Purpureocillium</taxon>
    </lineage>
</organism>
<evidence type="ECO:0000313" key="1">
    <source>
        <dbReference type="EMBL" id="KAK4087003.1"/>
    </source>
</evidence>
<keyword evidence="2" id="KW-1185">Reference proteome</keyword>
<accession>A0ABR0BU80</accession>
<sequence>MPSLRTREGDGPAQLSRPLCKRGVVSSSEFHLYEAQRPDAVLHAALVSRLTDEMARAVTTPRRQKQGHGKTKKYRGYSKTAIIEAQDTVTVRVLHRFRHCPLAHLEHRLRTVRAQTNSADCVASGSA</sequence>
<comment type="caution">
    <text evidence="1">The sequence shown here is derived from an EMBL/GenBank/DDBJ whole genome shotgun (WGS) entry which is preliminary data.</text>
</comment>